<evidence type="ECO:0000313" key="10">
    <source>
        <dbReference type="EMBL" id="PIS23158.1"/>
    </source>
</evidence>
<keyword evidence="6 7" id="KW-0472">Membrane</keyword>
<dbReference type="GO" id="GO:0005886">
    <property type="term" value="C:plasma membrane"/>
    <property type="evidence" value="ECO:0007669"/>
    <property type="project" value="UniProtKB-SubCell"/>
</dbReference>
<evidence type="ECO:0000256" key="5">
    <source>
        <dbReference type="ARBA" id="ARBA00022989"/>
    </source>
</evidence>
<keyword evidence="5 7" id="KW-1133">Transmembrane helix</keyword>
<sequence length="264" mass="28706">MVLGMLGVFGIFGIFAGSFLNLLIDRFYRGEQILIGRSHCDNCKHTLSWKDLIPLLSFVLLGGKCRYCDKPIGWINPSVELVTGVSFGLIAGFSDLSNLSSLSVLGYLSILSLAGVFIITFFADIKYGVVYQEVIVVGILAVLVYWITGEIGGTREIRGIICDLIAASCAFLFFWILHKAFKGRAMGRGDADLAFLVGLTAGWPNVIVALFFSFLTGAVFGLILVVTGAQKLKSTVPFGPFLIAGLVISLIFGESFINWYLSFL</sequence>
<evidence type="ECO:0000256" key="3">
    <source>
        <dbReference type="ARBA" id="ARBA00022475"/>
    </source>
</evidence>
<evidence type="ECO:0000256" key="1">
    <source>
        <dbReference type="ARBA" id="ARBA00004651"/>
    </source>
</evidence>
<dbReference type="InterPro" id="IPR050882">
    <property type="entry name" value="Prepilin_peptidase/N-MTase"/>
</dbReference>
<proteinExistence type="inferred from homology"/>
<feature type="transmembrane region" description="Helical" evidence="7">
    <location>
        <begin position="160"/>
        <end position="181"/>
    </location>
</feature>
<organism evidence="10 11">
    <name type="scientific">candidate division WWE3 bacterium CG08_land_8_20_14_0_20_40_13</name>
    <dbReference type="NCBI Taxonomy" id="1975084"/>
    <lineage>
        <taxon>Bacteria</taxon>
        <taxon>Katanobacteria</taxon>
    </lineage>
</organism>
<reference evidence="11" key="1">
    <citation type="submission" date="2017-09" db="EMBL/GenBank/DDBJ databases">
        <title>Depth-based differentiation of microbial function through sediment-hosted aquifers and enrichment of novel symbionts in the deep terrestrial subsurface.</title>
        <authorList>
            <person name="Probst A.J."/>
            <person name="Ladd B."/>
            <person name="Jarett J.K."/>
            <person name="Geller-Mcgrath D.E."/>
            <person name="Sieber C.M.K."/>
            <person name="Emerson J.B."/>
            <person name="Anantharaman K."/>
            <person name="Thomas B.C."/>
            <person name="Malmstrom R."/>
            <person name="Stieglmeier M."/>
            <person name="Klingl A."/>
            <person name="Woyke T."/>
            <person name="Ryan C.M."/>
            <person name="Banfield J.F."/>
        </authorList>
    </citation>
    <scope>NUCLEOTIDE SEQUENCE [LARGE SCALE GENOMIC DNA]</scope>
</reference>
<name>A0A2H0XGA2_UNCKA</name>
<feature type="transmembrane region" description="Helical" evidence="7">
    <location>
        <begin position="104"/>
        <end position="123"/>
    </location>
</feature>
<feature type="domain" description="Prepilin peptidase A24 N-terminal" evidence="9">
    <location>
        <begin position="11"/>
        <end position="91"/>
    </location>
</feature>
<dbReference type="Proteomes" id="UP000230340">
    <property type="component" value="Unassembled WGS sequence"/>
</dbReference>
<comment type="caution">
    <text evidence="10">The sequence shown here is derived from an EMBL/GenBank/DDBJ whole genome shotgun (WGS) entry which is preliminary data.</text>
</comment>
<dbReference type="GO" id="GO:0006465">
    <property type="term" value="P:signal peptide processing"/>
    <property type="evidence" value="ECO:0007669"/>
    <property type="project" value="TreeGrafter"/>
</dbReference>
<comment type="subcellular location">
    <subcellularLocation>
        <location evidence="1">Cell membrane</location>
        <topology evidence="1">Multi-pass membrane protein</topology>
    </subcellularLocation>
</comment>
<accession>A0A2H0XGA2</accession>
<evidence type="ECO:0000259" key="8">
    <source>
        <dbReference type="Pfam" id="PF01478"/>
    </source>
</evidence>
<gene>
    <name evidence="10" type="ORF">COT49_01520</name>
</gene>
<evidence type="ECO:0000259" key="9">
    <source>
        <dbReference type="Pfam" id="PF06750"/>
    </source>
</evidence>
<dbReference type="Gene3D" id="1.20.120.1220">
    <property type="match status" value="1"/>
</dbReference>
<evidence type="ECO:0000256" key="6">
    <source>
        <dbReference type="ARBA" id="ARBA00023136"/>
    </source>
</evidence>
<evidence type="ECO:0000256" key="2">
    <source>
        <dbReference type="ARBA" id="ARBA00005801"/>
    </source>
</evidence>
<dbReference type="Pfam" id="PF01478">
    <property type="entry name" value="Peptidase_A24"/>
    <property type="match status" value="1"/>
</dbReference>
<dbReference type="PANTHER" id="PTHR30487:SF0">
    <property type="entry name" value="PREPILIN LEADER PEPTIDASE_N-METHYLTRANSFERASE-RELATED"/>
    <property type="match status" value="1"/>
</dbReference>
<dbReference type="InterPro" id="IPR010627">
    <property type="entry name" value="Prepilin_pept_A24_N"/>
</dbReference>
<evidence type="ECO:0008006" key="12">
    <source>
        <dbReference type="Google" id="ProtNLM"/>
    </source>
</evidence>
<dbReference type="AlphaFoldDB" id="A0A2H0XGA2"/>
<feature type="transmembrane region" description="Helical" evidence="7">
    <location>
        <begin position="201"/>
        <end position="226"/>
    </location>
</feature>
<protein>
    <recommendedName>
        <fullName evidence="12">Prepilin peptidase</fullName>
    </recommendedName>
</protein>
<evidence type="ECO:0000256" key="7">
    <source>
        <dbReference type="SAM" id="Phobius"/>
    </source>
</evidence>
<dbReference type="GO" id="GO:0004190">
    <property type="term" value="F:aspartic-type endopeptidase activity"/>
    <property type="evidence" value="ECO:0007669"/>
    <property type="project" value="InterPro"/>
</dbReference>
<feature type="transmembrane region" description="Helical" evidence="7">
    <location>
        <begin position="238"/>
        <end position="261"/>
    </location>
</feature>
<keyword evidence="3" id="KW-1003">Cell membrane</keyword>
<dbReference type="PANTHER" id="PTHR30487">
    <property type="entry name" value="TYPE 4 PREPILIN-LIKE PROTEINS LEADER PEPTIDE-PROCESSING ENZYME"/>
    <property type="match status" value="1"/>
</dbReference>
<dbReference type="Pfam" id="PF06750">
    <property type="entry name" value="A24_N_bact"/>
    <property type="match status" value="1"/>
</dbReference>
<dbReference type="InterPro" id="IPR000045">
    <property type="entry name" value="Prepilin_IV_endopep_pep"/>
</dbReference>
<feature type="domain" description="Prepilin type IV endopeptidase peptidase" evidence="8">
    <location>
        <begin position="113"/>
        <end position="222"/>
    </location>
</feature>
<evidence type="ECO:0000313" key="11">
    <source>
        <dbReference type="Proteomes" id="UP000230340"/>
    </source>
</evidence>
<dbReference type="EMBL" id="PEYT01000010">
    <property type="protein sequence ID" value="PIS23158.1"/>
    <property type="molecule type" value="Genomic_DNA"/>
</dbReference>
<evidence type="ECO:0000256" key="4">
    <source>
        <dbReference type="ARBA" id="ARBA00022692"/>
    </source>
</evidence>
<keyword evidence="4 7" id="KW-0812">Transmembrane</keyword>
<feature type="transmembrane region" description="Helical" evidence="7">
    <location>
        <begin position="129"/>
        <end position="148"/>
    </location>
</feature>
<feature type="transmembrane region" description="Helical" evidence="7">
    <location>
        <begin position="6"/>
        <end position="24"/>
    </location>
</feature>
<comment type="similarity">
    <text evidence="2">Belongs to the peptidase A24 family.</text>
</comment>